<dbReference type="InterPro" id="IPR001309">
    <property type="entry name" value="Pept_C14_p20"/>
</dbReference>
<dbReference type="InterPro" id="IPR003598">
    <property type="entry name" value="Ig_sub2"/>
</dbReference>
<dbReference type="InterPro" id="IPR003599">
    <property type="entry name" value="Ig_sub"/>
</dbReference>
<dbReference type="Pfam" id="PF13927">
    <property type="entry name" value="Ig_3"/>
    <property type="match status" value="2"/>
</dbReference>
<name>A0A8S3YR65_9EUPU</name>
<evidence type="ECO:0000313" key="3">
    <source>
        <dbReference type="EMBL" id="CAG5119747.1"/>
    </source>
</evidence>
<dbReference type="InterPro" id="IPR007110">
    <property type="entry name" value="Ig-like_dom"/>
</dbReference>
<dbReference type="InterPro" id="IPR011029">
    <property type="entry name" value="DEATH-like_dom_sf"/>
</dbReference>
<organism evidence="3 4">
    <name type="scientific">Candidula unifasciata</name>
    <dbReference type="NCBI Taxonomy" id="100452"/>
    <lineage>
        <taxon>Eukaryota</taxon>
        <taxon>Metazoa</taxon>
        <taxon>Spiralia</taxon>
        <taxon>Lophotrochozoa</taxon>
        <taxon>Mollusca</taxon>
        <taxon>Gastropoda</taxon>
        <taxon>Heterobranchia</taxon>
        <taxon>Euthyneura</taxon>
        <taxon>Panpulmonata</taxon>
        <taxon>Eupulmonata</taxon>
        <taxon>Stylommatophora</taxon>
        <taxon>Helicina</taxon>
        <taxon>Helicoidea</taxon>
        <taxon>Geomitridae</taxon>
        <taxon>Candidula</taxon>
    </lineage>
</organism>
<evidence type="ECO:0000259" key="2">
    <source>
        <dbReference type="PROSITE" id="PS50835"/>
    </source>
</evidence>
<dbReference type="PROSITE" id="PS50208">
    <property type="entry name" value="CASPASE_P20"/>
    <property type="match status" value="1"/>
</dbReference>
<evidence type="ECO:0000313" key="4">
    <source>
        <dbReference type="Proteomes" id="UP000678393"/>
    </source>
</evidence>
<dbReference type="GO" id="GO:0006508">
    <property type="term" value="P:proteolysis"/>
    <property type="evidence" value="ECO:0007669"/>
    <property type="project" value="InterPro"/>
</dbReference>
<dbReference type="Gene3D" id="3.40.50.1460">
    <property type="match status" value="1"/>
</dbReference>
<feature type="domain" description="Ig-like" evidence="2">
    <location>
        <begin position="104"/>
        <end position="187"/>
    </location>
</feature>
<dbReference type="SUPFAM" id="SSF48726">
    <property type="entry name" value="Immunoglobulin"/>
    <property type="match status" value="1"/>
</dbReference>
<dbReference type="PANTHER" id="PTHR22576:SF37">
    <property type="entry name" value="MUCOSA-ASSOCIATED LYMPHOID TISSUE LYMPHOMA TRANSLOCATION PROTEIN 1"/>
    <property type="match status" value="1"/>
</dbReference>
<dbReference type="AlphaFoldDB" id="A0A8S3YR65"/>
<keyword evidence="4" id="KW-1185">Reference proteome</keyword>
<sequence>MADLEEIGDRSLGDLPGNLFMSIRDHLDTNEQNSGWRLFVAALSDDYDQENFDALERESSPTTALLNLLKARGMTIRMFVHYAMKYADASQDYSLLNLFNIFIPVEITQQPLEEMHVLEGERVTLTVKARGIPPPRFQWYKGIDKLEGATSGIFCFLAESDSDSGDYCCLVYNNNDPALLRLTRPVTIRVLPAPELEIKEHPRSCAITVGGNALFKCEVWGDYDVQYQWFLDNNMLHDEPNVVQGSNTSELRLYNVTHAQWVGCYSCRVSREPSQDAVMSKGAVLQIINLPGQETKYTATDKVALLIGNYDYRSANPLAAPKYDVQTLSNIFQSLGFKVVSLLNLTKAEMIASVHEFGKLVGVGVYCVFYFCGHGFEVASQCYLVPTDAPVLYNYKPCVSADSIFKSLLQQEPQICCMILDICRKSQNEQTKPVTSERVVVEKGNAIWCYGTSYGLAAYERKQYGILVSHLKNILSQRCDIETVFKNLREAISKDPLVNHESRYKQIPEIRTNLLEVHRSFADPIVYRGHTEAFNVRQLLWDNAHRKPDPIELVFPFSDFTVTVKLDFQQEFSNVLKIYTLVLDPGPTQSCTAFVSAIPVDVAEKAKILTISESKNSRFSKNYVVINNIQRLKSPMKISVTVMCKGPTEEKTLTIALGLPLVAQLQLWKERPDLDSKRRAEEVDESQEVQNFTADFQDLNCR</sequence>
<dbReference type="InterPro" id="IPR052039">
    <property type="entry name" value="Caspase-related_regulators"/>
</dbReference>
<feature type="domain" description="Caspase family p20" evidence="1">
    <location>
        <begin position="300"/>
        <end position="377"/>
    </location>
</feature>
<dbReference type="OrthoDB" id="412369at2759"/>
<dbReference type="PROSITE" id="PS50835">
    <property type="entry name" value="IG_LIKE"/>
    <property type="match status" value="2"/>
</dbReference>
<dbReference type="InterPro" id="IPR036179">
    <property type="entry name" value="Ig-like_dom_sf"/>
</dbReference>
<dbReference type="SUPFAM" id="SSF47986">
    <property type="entry name" value="DEATH domain"/>
    <property type="match status" value="1"/>
</dbReference>
<dbReference type="EMBL" id="CAJHNH020000772">
    <property type="protein sequence ID" value="CAG5119747.1"/>
    <property type="molecule type" value="Genomic_DNA"/>
</dbReference>
<dbReference type="Gene3D" id="2.60.40.10">
    <property type="entry name" value="Immunoglobulins"/>
    <property type="match status" value="2"/>
</dbReference>
<dbReference type="InterPro" id="IPR041077">
    <property type="entry name" value="MALT1_Ig"/>
</dbReference>
<dbReference type="SMART" id="SM00409">
    <property type="entry name" value="IG"/>
    <property type="match status" value="2"/>
</dbReference>
<dbReference type="SUPFAM" id="SSF52129">
    <property type="entry name" value="Caspase-like"/>
    <property type="match status" value="1"/>
</dbReference>
<accession>A0A8S3YR65</accession>
<dbReference type="InterPro" id="IPR029030">
    <property type="entry name" value="Caspase-like_dom_sf"/>
</dbReference>
<dbReference type="Gene3D" id="2.60.40.3360">
    <property type="match status" value="1"/>
</dbReference>
<dbReference type="Pfam" id="PF00656">
    <property type="entry name" value="Peptidase_C14"/>
    <property type="match status" value="1"/>
</dbReference>
<gene>
    <name evidence="3" type="ORF">CUNI_LOCUS5305</name>
</gene>
<dbReference type="InterPro" id="IPR013783">
    <property type="entry name" value="Ig-like_fold"/>
</dbReference>
<reference evidence="3" key="1">
    <citation type="submission" date="2021-04" db="EMBL/GenBank/DDBJ databases">
        <authorList>
            <consortium name="Molecular Ecology Group"/>
        </authorList>
    </citation>
    <scope>NUCLEOTIDE SEQUENCE</scope>
</reference>
<feature type="domain" description="Ig-like" evidence="2">
    <location>
        <begin position="194"/>
        <end position="280"/>
    </location>
</feature>
<protein>
    <recommendedName>
        <fullName evidence="5">Mucosa-associated lymphoid tissue lymphoma translocation protein 1</fullName>
    </recommendedName>
</protein>
<proteinExistence type="predicted"/>
<dbReference type="PANTHER" id="PTHR22576">
    <property type="entry name" value="MUCOSA ASSOCIATED LYMPHOID TISSUE LYMPHOMA TRANSLOCATION PROTEIN 1/PARACASPASE"/>
    <property type="match status" value="1"/>
</dbReference>
<dbReference type="Pfam" id="PF18703">
    <property type="entry name" value="MALT1_Ig"/>
    <property type="match status" value="1"/>
</dbReference>
<dbReference type="InterPro" id="IPR011600">
    <property type="entry name" value="Pept_C14_caspase"/>
</dbReference>
<evidence type="ECO:0008006" key="5">
    <source>
        <dbReference type="Google" id="ProtNLM"/>
    </source>
</evidence>
<dbReference type="GO" id="GO:0004197">
    <property type="term" value="F:cysteine-type endopeptidase activity"/>
    <property type="evidence" value="ECO:0007669"/>
    <property type="project" value="InterPro"/>
</dbReference>
<comment type="caution">
    <text evidence="3">The sequence shown here is derived from an EMBL/GenBank/DDBJ whole genome shotgun (WGS) entry which is preliminary data.</text>
</comment>
<dbReference type="SMART" id="SM00408">
    <property type="entry name" value="IGc2"/>
    <property type="match status" value="2"/>
</dbReference>
<dbReference type="CDD" id="cd00096">
    <property type="entry name" value="Ig"/>
    <property type="match status" value="1"/>
</dbReference>
<dbReference type="InterPro" id="IPR033540">
    <property type="entry name" value="MALT1_IG-like_dom_sf"/>
</dbReference>
<evidence type="ECO:0000259" key="1">
    <source>
        <dbReference type="PROSITE" id="PS50208"/>
    </source>
</evidence>
<dbReference type="Proteomes" id="UP000678393">
    <property type="component" value="Unassembled WGS sequence"/>
</dbReference>